<dbReference type="Pfam" id="PF06470">
    <property type="entry name" value="SMC_hinge"/>
    <property type="match status" value="1"/>
</dbReference>
<dbReference type="Gene3D" id="3.40.50.300">
    <property type="entry name" value="P-loop containing nucleotide triphosphate hydrolases"/>
    <property type="match status" value="2"/>
</dbReference>
<keyword evidence="10" id="KW-0131">Cell cycle</keyword>
<keyword evidence="8" id="KW-0226">DNA condensation</keyword>
<proteinExistence type="inferred from homology"/>
<dbReference type="InterPro" id="IPR027417">
    <property type="entry name" value="P-loop_NTPase"/>
</dbReference>
<dbReference type="Pfam" id="PF02463">
    <property type="entry name" value="SMC_N"/>
    <property type="match status" value="1"/>
</dbReference>
<dbReference type="InterPro" id="IPR036277">
    <property type="entry name" value="SMC_hinge_sf"/>
</dbReference>
<dbReference type="FunFam" id="3.40.50.300:FF:000278">
    <property type="entry name" value="Structural maintenance of chromosomes 2"/>
    <property type="match status" value="1"/>
</dbReference>
<feature type="region of interest" description="Disordered" evidence="15">
    <location>
        <begin position="1180"/>
        <end position="1210"/>
    </location>
</feature>
<dbReference type="InterPro" id="IPR010935">
    <property type="entry name" value="SMC_hinge"/>
</dbReference>
<feature type="region of interest" description="Disordered" evidence="15">
    <location>
        <begin position="319"/>
        <end position="347"/>
    </location>
</feature>
<keyword evidence="5" id="KW-0498">Mitosis</keyword>
<dbReference type="PIRSF" id="PIRSF005719">
    <property type="entry name" value="SMC"/>
    <property type="match status" value="1"/>
</dbReference>
<dbReference type="AlphaFoldDB" id="A0A7S0SYC1"/>
<dbReference type="PANTHER" id="PTHR43977">
    <property type="entry name" value="STRUCTURAL MAINTENANCE OF CHROMOSOMES PROTEIN 3"/>
    <property type="match status" value="1"/>
</dbReference>
<evidence type="ECO:0000256" key="15">
    <source>
        <dbReference type="SAM" id="MobiDB-lite"/>
    </source>
</evidence>
<dbReference type="InterPro" id="IPR027120">
    <property type="entry name" value="Smc2_ABC"/>
</dbReference>
<dbReference type="CDD" id="cd03273">
    <property type="entry name" value="ABC_SMC2_euk"/>
    <property type="match status" value="1"/>
</dbReference>
<protein>
    <recommendedName>
        <fullName evidence="13">Structural maintenance of chromosomes protein</fullName>
    </recommendedName>
</protein>
<dbReference type="GO" id="GO:0051301">
    <property type="term" value="P:cell division"/>
    <property type="evidence" value="ECO:0007669"/>
    <property type="project" value="UniProtKB-KW"/>
</dbReference>
<evidence type="ECO:0000256" key="10">
    <source>
        <dbReference type="ARBA" id="ARBA00023306"/>
    </source>
</evidence>
<evidence type="ECO:0000256" key="7">
    <source>
        <dbReference type="ARBA" id="ARBA00023054"/>
    </source>
</evidence>
<feature type="coiled-coil region" evidence="14">
    <location>
        <begin position="693"/>
        <end position="733"/>
    </location>
</feature>
<dbReference type="EMBL" id="HBFC01031179">
    <property type="protein sequence ID" value="CAD8718834.1"/>
    <property type="molecule type" value="Transcribed_RNA"/>
</dbReference>
<feature type="coiled-coil region" evidence="14">
    <location>
        <begin position="477"/>
        <end position="504"/>
    </location>
</feature>
<keyword evidence="9 13" id="KW-0539">Nucleus</keyword>
<accession>A0A7S0SYC1</accession>
<name>A0A7S0SYC1_9CHLO</name>
<evidence type="ECO:0000256" key="12">
    <source>
        <dbReference type="ARBA" id="ARBA00062012"/>
    </source>
</evidence>
<dbReference type="GO" id="GO:0000793">
    <property type="term" value="C:condensed chromosome"/>
    <property type="evidence" value="ECO:0007669"/>
    <property type="project" value="UniProtKB-ARBA"/>
</dbReference>
<dbReference type="SUPFAM" id="SSF75553">
    <property type="entry name" value="Smc hinge domain"/>
    <property type="match status" value="1"/>
</dbReference>
<dbReference type="GO" id="GO:0098813">
    <property type="term" value="P:nuclear chromosome segregation"/>
    <property type="evidence" value="ECO:0007669"/>
    <property type="project" value="UniProtKB-ARBA"/>
</dbReference>
<comment type="subunit">
    <text evidence="12">Forms a heterodimer with SMC4. Component of the condensin complex, which contains the SMC2 and SMC4 heterodimer, and three non SMC subunits that probably regulate the complex: CAPH, CAPD2 and CAPG.</text>
</comment>
<dbReference type="GO" id="GO:0005524">
    <property type="term" value="F:ATP binding"/>
    <property type="evidence" value="ECO:0007669"/>
    <property type="project" value="UniProtKB-KW"/>
</dbReference>
<sequence>MYVEEVCIDGFKSYAQRTVVPAFDPLFNAITGLNGSGKSNILDAICFVLGITNLSQVRASSLQELVYKQGQAGVTKASVSITFNNTDRDRSPVGYEHCEQITVTRQIVIGGRNKYLINGHVAQPTRVQNLFHSVQLNVNNPHFLIMQGRITKVLNMKPPEILSMLEEAAGTRMYENKKESALKTLEKKQTKVDEIDKLLEEEILPTIEKLRKERGDYMKWAAGNDSLERLRRFCVAYEFTRAKQAVDEGGEGEAEVRNKLEELEAKAHDRAAEGAKVDEEMTKLAAERQAHVGGDMKRLATEVDTLSKTLVKDTATWTHKKDAVKAEKKSRDKLKKQAAQHEDQVSKEEARLSALEAVHLASTGALEAAVAAAQAAENTLQGVQSGTGAGGSGNKSLQTQLGDAAAAASQADADVQAAALKVKHAEKELGAQKKAFAAKEKQGATLTKELAAAQAGAERARTALAHHPGADAGGEKVAELEARRERTESDVRAAQEKVDMLSSQLTGLDFRFRDPEARFDRTRVKGVVAKLMQVNDPAMSTALEVVAGGKLYQVVVDTEVTGKALLSKGQLQKRVTIIPLNKIDARTCNDRQVAAADRTSRGGAQLALSLVTCDVEVANVMKYVFGKAFVCKDAATARAVAFDKDVLTNCVTVEGDLLNPSGLLTGGSRNSGTSILARLHALHGAEAALEGARASAKDAYDIAREAAKEAKAAAKLEAEVDHAEHALGLVQERVAGSESHQLGESVAQLEADLAAATQAGAAAKQCKEDAGSTAAALTLEIASFAAERDSRLKAAETALKGARAAVTKKRAEIKSAEGEMRDAKVERESAAAERADIAENIAAAHAAVVALEAEAAELEHEVSERRAEYDAIAARLDACKAQVAASDRDAAALTKSRVRLDRAADADAVERKKLEHKVARMEKEAAEARDHLAHLSEAHPWIASEQQQFGRPGTDYDWEARDTAAAHAELTAAEAAQASLSKRINKKVIAMFDKAEAEFKALQEKRRIVLNDRHKIEAVIHELDEKKREALEVTWNKVNADFGSIFSTLLPSTSAKLQPPEGESFLAGLEVKVAFGGVWKESLSELSGGQRSLLALSLILALLLFKPAPIYILDEVDAALDLSHTQNIGRMIRAHFPYSQFIVVSLKEGMFNNANTIFRTKFVDGVSTVTRTVPALKALGENAGKGPGASSEEAAKRRRMKAGAKENIPA</sequence>
<dbReference type="FunFam" id="1.20.1060.20:FF:000005">
    <property type="entry name" value="Structural maintenance of chromosomes 2"/>
    <property type="match status" value="1"/>
</dbReference>
<comment type="subcellular location">
    <subcellularLocation>
        <location evidence="1 13">Nucleus</location>
    </subcellularLocation>
</comment>
<evidence type="ECO:0000256" key="4">
    <source>
        <dbReference type="ARBA" id="ARBA00022741"/>
    </source>
</evidence>
<feature type="coiled-coil region" evidence="14">
    <location>
        <begin position="985"/>
        <end position="1012"/>
    </location>
</feature>
<feature type="coiled-coil region" evidence="14">
    <location>
        <begin position="792"/>
        <end position="868"/>
    </location>
</feature>
<dbReference type="Gene3D" id="3.30.70.1620">
    <property type="match status" value="1"/>
</dbReference>
<dbReference type="SUPFAM" id="SSF52540">
    <property type="entry name" value="P-loop containing nucleoside triphosphate hydrolases"/>
    <property type="match status" value="1"/>
</dbReference>
<comment type="function">
    <text evidence="11">Central component of the condensin complex, a complex required for conversion of interphase chromatin into mitotic-like condense chromosomes. The condensin complex probably introduces positive supercoils into relaxed DNA in the presence of type I topoisomerases and converts nicked DNA into positive knotted forms in the presence of type II topoisomerases. Also involved in chromosome segregation in meiosis.</text>
</comment>
<keyword evidence="6" id="KW-0067">ATP-binding</keyword>
<evidence type="ECO:0000256" key="9">
    <source>
        <dbReference type="ARBA" id="ARBA00023242"/>
    </source>
</evidence>
<dbReference type="SMART" id="SM00968">
    <property type="entry name" value="SMC_hinge"/>
    <property type="match status" value="1"/>
</dbReference>
<evidence type="ECO:0000256" key="14">
    <source>
        <dbReference type="SAM" id="Coils"/>
    </source>
</evidence>
<gene>
    <name evidence="17" type="ORF">MANT1106_LOCUS18505</name>
</gene>
<keyword evidence="3" id="KW-0132">Cell division</keyword>
<feature type="domain" description="SMC hinge" evidence="16">
    <location>
        <begin position="522"/>
        <end position="641"/>
    </location>
</feature>
<feature type="compositionally biased region" description="Basic and acidic residues" evidence="15">
    <location>
        <begin position="319"/>
        <end position="330"/>
    </location>
</feature>
<keyword evidence="7 14" id="KW-0175">Coiled coil</keyword>
<dbReference type="GO" id="GO:0016887">
    <property type="term" value="F:ATP hydrolysis activity"/>
    <property type="evidence" value="ECO:0007669"/>
    <property type="project" value="InterPro"/>
</dbReference>
<evidence type="ECO:0000256" key="11">
    <source>
        <dbReference type="ARBA" id="ARBA00058390"/>
    </source>
</evidence>
<dbReference type="GO" id="GO:0000796">
    <property type="term" value="C:condensin complex"/>
    <property type="evidence" value="ECO:0007669"/>
    <property type="project" value="UniProtKB-ARBA"/>
</dbReference>
<evidence type="ECO:0000256" key="1">
    <source>
        <dbReference type="ARBA" id="ARBA00004123"/>
    </source>
</evidence>
<dbReference type="Gene3D" id="1.20.1060.20">
    <property type="match status" value="1"/>
</dbReference>
<evidence type="ECO:0000256" key="5">
    <source>
        <dbReference type="ARBA" id="ARBA00022776"/>
    </source>
</evidence>
<keyword evidence="4" id="KW-0547">Nucleotide-binding</keyword>
<evidence type="ECO:0000256" key="6">
    <source>
        <dbReference type="ARBA" id="ARBA00022840"/>
    </source>
</evidence>
<evidence type="ECO:0000259" key="16">
    <source>
        <dbReference type="SMART" id="SM00968"/>
    </source>
</evidence>
<evidence type="ECO:0000313" key="17">
    <source>
        <dbReference type="EMBL" id="CAD8718834.1"/>
    </source>
</evidence>
<dbReference type="GO" id="GO:0031981">
    <property type="term" value="C:nuclear lumen"/>
    <property type="evidence" value="ECO:0007669"/>
    <property type="project" value="UniProtKB-ARBA"/>
</dbReference>
<organism evidence="17">
    <name type="scientific">Mantoniella antarctica</name>
    <dbReference type="NCBI Taxonomy" id="81844"/>
    <lineage>
        <taxon>Eukaryota</taxon>
        <taxon>Viridiplantae</taxon>
        <taxon>Chlorophyta</taxon>
        <taxon>Mamiellophyceae</taxon>
        <taxon>Mamiellales</taxon>
        <taxon>Mamiellaceae</taxon>
        <taxon>Mantoniella</taxon>
    </lineage>
</organism>
<evidence type="ECO:0000256" key="8">
    <source>
        <dbReference type="ARBA" id="ARBA00023067"/>
    </source>
</evidence>
<dbReference type="GO" id="GO:0030261">
    <property type="term" value="P:chromosome condensation"/>
    <property type="evidence" value="ECO:0007669"/>
    <property type="project" value="UniProtKB-KW"/>
</dbReference>
<reference evidence="17" key="1">
    <citation type="submission" date="2021-01" db="EMBL/GenBank/DDBJ databases">
        <authorList>
            <person name="Corre E."/>
            <person name="Pelletier E."/>
            <person name="Niang G."/>
            <person name="Scheremetjew M."/>
            <person name="Finn R."/>
            <person name="Kale V."/>
            <person name="Holt S."/>
            <person name="Cochrane G."/>
            <person name="Meng A."/>
            <person name="Brown T."/>
            <person name="Cohen L."/>
        </authorList>
    </citation>
    <scope>NUCLEOTIDE SEQUENCE</scope>
    <source>
        <strain evidence="17">SL-175</strain>
    </source>
</reference>
<dbReference type="FunFam" id="3.40.50.300:FF:000385">
    <property type="entry name" value="Structural maintenance of chromosomes 2"/>
    <property type="match status" value="1"/>
</dbReference>
<dbReference type="InterPro" id="IPR003395">
    <property type="entry name" value="RecF/RecN/SMC_N"/>
</dbReference>
<feature type="coiled-coil region" evidence="14">
    <location>
        <begin position="904"/>
        <end position="938"/>
    </location>
</feature>
<dbReference type="GO" id="GO:0000280">
    <property type="term" value="P:nuclear division"/>
    <property type="evidence" value="ECO:0007669"/>
    <property type="project" value="UniProtKB-ARBA"/>
</dbReference>
<evidence type="ECO:0000256" key="3">
    <source>
        <dbReference type="ARBA" id="ARBA00022618"/>
    </source>
</evidence>
<comment type="similarity">
    <text evidence="2">Belongs to the SMC family. SMC2 subfamily.</text>
</comment>
<evidence type="ECO:0000256" key="13">
    <source>
        <dbReference type="PIRNR" id="PIRNR005719"/>
    </source>
</evidence>
<evidence type="ECO:0000256" key="2">
    <source>
        <dbReference type="ARBA" id="ARBA00005231"/>
    </source>
</evidence>
<dbReference type="InterPro" id="IPR024704">
    <property type="entry name" value="SMC"/>
</dbReference>